<dbReference type="GeneID" id="94840900"/>
<accession>A0A1J4K3N6</accession>
<feature type="chain" id="PRO_5012136553" description="Right handed beta helix domain-containing protein" evidence="2">
    <location>
        <begin position="17"/>
        <end position="379"/>
    </location>
</feature>
<evidence type="ECO:0008006" key="5">
    <source>
        <dbReference type="Google" id="ProtNLM"/>
    </source>
</evidence>
<name>A0A1J4K3N6_9EUKA</name>
<dbReference type="VEuPathDB" id="TrichDB:TRFO_28461"/>
<dbReference type="RefSeq" id="XP_068357229.1">
    <property type="nucleotide sequence ID" value="XM_068506196.1"/>
</dbReference>
<organism evidence="3 4">
    <name type="scientific">Tritrichomonas foetus</name>
    <dbReference type="NCBI Taxonomy" id="1144522"/>
    <lineage>
        <taxon>Eukaryota</taxon>
        <taxon>Metamonada</taxon>
        <taxon>Parabasalia</taxon>
        <taxon>Tritrichomonadida</taxon>
        <taxon>Tritrichomonadidae</taxon>
        <taxon>Tritrichomonas</taxon>
    </lineage>
</organism>
<evidence type="ECO:0000256" key="1">
    <source>
        <dbReference type="SAM" id="Phobius"/>
    </source>
</evidence>
<dbReference type="SUPFAM" id="SSF51126">
    <property type="entry name" value="Pectin lyase-like"/>
    <property type="match status" value="1"/>
</dbReference>
<keyword evidence="1" id="KW-0812">Transmembrane</keyword>
<dbReference type="EMBL" id="MLAK01000805">
    <property type="protein sequence ID" value="OHT04093.1"/>
    <property type="molecule type" value="Genomic_DNA"/>
</dbReference>
<reference evidence="3" key="1">
    <citation type="submission" date="2016-10" db="EMBL/GenBank/DDBJ databases">
        <authorList>
            <person name="Benchimol M."/>
            <person name="Almeida L.G."/>
            <person name="Vasconcelos A.T."/>
            <person name="Perreira-Neves A."/>
            <person name="Rosa I.A."/>
            <person name="Tasca T."/>
            <person name="Bogo M.R."/>
            <person name="de Souza W."/>
        </authorList>
    </citation>
    <scope>NUCLEOTIDE SEQUENCE [LARGE SCALE GENOMIC DNA]</scope>
    <source>
        <strain evidence="3">K</strain>
    </source>
</reference>
<keyword evidence="1" id="KW-1133">Transmembrane helix</keyword>
<sequence length="379" mass="41228">MFFVFLLASAFSGIEELNVIDADLVFPYINSFDCDEINGQVIHGHQSFIDPQSNCAIITNSIFESILVYNGQGGAILFKNNAFNSSLFINSCTFTDCHNKGGSGGAIESESHEVSILYTCSFNCSAFVEGQFAYLQKLYDSKSEINVTTVYDSIPSGDGQSPIFNLMSDSRMFQLNMTGNLINAGSGSLKINNKNLILHECDIVGSKGDSILTLNSYDCTHDIQRLNIINNSANNGIVFFNGNWAIKDTIFQGNSGDHFYNVGKATLTFTKCVFDVNPEIPSNVKCNDCDFDKLTETFAIGLLNTHLCAAEISATPYLPDDDSKNKAKLIGAIVGGSVGLVVVIVAIVVGIILYRKKQAKDRTTLDLSNNPLLAGNERE</sequence>
<dbReference type="InterPro" id="IPR011050">
    <property type="entry name" value="Pectin_lyase_fold/virulence"/>
</dbReference>
<evidence type="ECO:0000313" key="4">
    <source>
        <dbReference type="Proteomes" id="UP000179807"/>
    </source>
</evidence>
<dbReference type="Proteomes" id="UP000179807">
    <property type="component" value="Unassembled WGS sequence"/>
</dbReference>
<feature type="transmembrane region" description="Helical" evidence="1">
    <location>
        <begin position="329"/>
        <end position="354"/>
    </location>
</feature>
<keyword evidence="1" id="KW-0472">Membrane</keyword>
<keyword evidence="4" id="KW-1185">Reference proteome</keyword>
<keyword evidence="2" id="KW-0732">Signal</keyword>
<dbReference type="AlphaFoldDB" id="A0A1J4K3N6"/>
<gene>
    <name evidence="3" type="ORF">TRFO_28461</name>
</gene>
<evidence type="ECO:0000313" key="3">
    <source>
        <dbReference type="EMBL" id="OHT04093.1"/>
    </source>
</evidence>
<proteinExistence type="predicted"/>
<evidence type="ECO:0000256" key="2">
    <source>
        <dbReference type="SAM" id="SignalP"/>
    </source>
</evidence>
<protein>
    <recommendedName>
        <fullName evidence="5">Right handed beta helix domain-containing protein</fullName>
    </recommendedName>
</protein>
<feature type="signal peptide" evidence="2">
    <location>
        <begin position="1"/>
        <end position="16"/>
    </location>
</feature>
<comment type="caution">
    <text evidence="3">The sequence shown here is derived from an EMBL/GenBank/DDBJ whole genome shotgun (WGS) entry which is preliminary data.</text>
</comment>